<keyword evidence="3" id="KW-1185">Reference proteome</keyword>
<proteinExistence type="predicted"/>
<dbReference type="Proteomes" id="UP000305067">
    <property type="component" value="Unassembled WGS sequence"/>
</dbReference>
<feature type="region of interest" description="Disordered" evidence="1">
    <location>
        <begin position="535"/>
        <end position="570"/>
    </location>
</feature>
<feature type="compositionally biased region" description="Low complexity" evidence="1">
    <location>
        <begin position="352"/>
        <end position="367"/>
    </location>
</feature>
<reference evidence="2 3" key="1">
    <citation type="journal article" date="2019" name="Nat. Ecol. Evol.">
        <title>Megaphylogeny resolves global patterns of mushroom evolution.</title>
        <authorList>
            <person name="Varga T."/>
            <person name="Krizsan K."/>
            <person name="Foldi C."/>
            <person name="Dima B."/>
            <person name="Sanchez-Garcia M."/>
            <person name="Sanchez-Ramirez S."/>
            <person name="Szollosi G.J."/>
            <person name="Szarkandi J.G."/>
            <person name="Papp V."/>
            <person name="Albert L."/>
            <person name="Andreopoulos W."/>
            <person name="Angelini C."/>
            <person name="Antonin V."/>
            <person name="Barry K.W."/>
            <person name="Bougher N.L."/>
            <person name="Buchanan P."/>
            <person name="Buyck B."/>
            <person name="Bense V."/>
            <person name="Catcheside P."/>
            <person name="Chovatia M."/>
            <person name="Cooper J."/>
            <person name="Damon W."/>
            <person name="Desjardin D."/>
            <person name="Finy P."/>
            <person name="Geml J."/>
            <person name="Haridas S."/>
            <person name="Hughes K."/>
            <person name="Justo A."/>
            <person name="Karasinski D."/>
            <person name="Kautmanova I."/>
            <person name="Kiss B."/>
            <person name="Kocsube S."/>
            <person name="Kotiranta H."/>
            <person name="LaButti K.M."/>
            <person name="Lechner B.E."/>
            <person name="Liimatainen K."/>
            <person name="Lipzen A."/>
            <person name="Lukacs Z."/>
            <person name="Mihaltcheva S."/>
            <person name="Morgado L.N."/>
            <person name="Niskanen T."/>
            <person name="Noordeloos M.E."/>
            <person name="Ohm R.A."/>
            <person name="Ortiz-Santana B."/>
            <person name="Ovrebo C."/>
            <person name="Racz N."/>
            <person name="Riley R."/>
            <person name="Savchenko A."/>
            <person name="Shiryaev A."/>
            <person name="Soop K."/>
            <person name="Spirin V."/>
            <person name="Szebenyi C."/>
            <person name="Tomsovsky M."/>
            <person name="Tulloss R.E."/>
            <person name="Uehling J."/>
            <person name="Grigoriev I.V."/>
            <person name="Vagvolgyi C."/>
            <person name="Papp T."/>
            <person name="Martin F.M."/>
            <person name="Miettinen O."/>
            <person name="Hibbett D.S."/>
            <person name="Nagy L.G."/>
        </authorList>
    </citation>
    <scope>NUCLEOTIDE SEQUENCE [LARGE SCALE GENOMIC DNA]</scope>
    <source>
        <strain evidence="2 3">CBS 309.79</strain>
    </source>
</reference>
<organism evidence="2 3">
    <name type="scientific">Pterulicium gracile</name>
    <dbReference type="NCBI Taxonomy" id="1884261"/>
    <lineage>
        <taxon>Eukaryota</taxon>
        <taxon>Fungi</taxon>
        <taxon>Dikarya</taxon>
        <taxon>Basidiomycota</taxon>
        <taxon>Agaricomycotina</taxon>
        <taxon>Agaricomycetes</taxon>
        <taxon>Agaricomycetidae</taxon>
        <taxon>Agaricales</taxon>
        <taxon>Pleurotineae</taxon>
        <taxon>Pterulaceae</taxon>
        <taxon>Pterulicium</taxon>
    </lineage>
</organism>
<protein>
    <submittedName>
        <fullName evidence="2">Uncharacterized protein</fullName>
    </submittedName>
</protein>
<feature type="compositionally biased region" description="Low complexity" evidence="1">
    <location>
        <begin position="82"/>
        <end position="92"/>
    </location>
</feature>
<feature type="compositionally biased region" description="Pro residues" evidence="1">
    <location>
        <begin position="549"/>
        <end position="562"/>
    </location>
</feature>
<feature type="region of interest" description="Disordered" evidence="1">
    <location>
        <begin position="352"/>
        <end position="386"/>
    </location>
</feature>
<feature type="compositionally biased region" description="Low complexity" evidence="1">
    <location>
        <begin position="475"/>
        <end position="486"/>
    </location>
</feature>
<feature type="compositionally biased region" description="Polar residues" evidence="1">
    <location>
        <begin position="62"/>
        <end position="76"/>
    </location>
</feature>
<feature type="region of interest" description="Disordered" evidence="1">
    <location>
        <begin position="112"/>
        <end position="142"/>
    </location>
</feature>
<dbReference type="AlphaFoldDB" id="A0A5C3Q5I7"/>
<feature type="compositionally biased region" description="Polar residues" evidence="1">
    <location>
        <begin position="368"/>
        <end position="386"/>
    </location>
</feature>
<feature type="region of interest" description="Disordered" evidence="1">
    <location>
        <begin position="265"/>
        <end position="316"/>
    </location>
</feature>
<feature type="region of interest" description="Disordered" evidence="1">
    <location>
        <begin position="1"/>
        <end position="23"/>
    </location>
</feature>
<feature type="region of interest" description="Disordered" evidence="1">
    <location>
        <begin position="420"/>
        <end position="495"/>
    </location>
</feature>
<feature type="compositionally biased region" description="Low complexity" evidence="1">
    <location>
        <begin position="117"/>
        <end position="130"/>
    </location>
</feature>
<dbReference type="EMBL" id="ML178863">
    <property type="protein sequence ID" value="TFK96269.1"/>
    <property type="molecule type" value="Genomic_DNA"/>
</dbReference>
<evidence type="ECO:0000313" key="2">
    <source>
        <dbReference type="EMBL" id="TFK96269.1"/>
    </source>
</evidence>
<feature type="compositionally biased region" description="Low complexity" evidence="1">
    <location>
        <begin position="1"/>
        <end position="10"/>
    </location>
</feature>
<evidence type="ECO:0000256" key="1">
    <source>
        <dbReference type="SAM" id="MobiDB-lite"/>
    </source>
</evidence>
<sequence>MNSLPSSPTVNSPPSPSSSSLFSDLRDLLCPPLAFTATRSAFLESEASPTMNRTRRTPPSSPMSIKTCWSSTNPASYSRPCSPVSPTSTTADPTPPITPLNPLFLFHPVASTPPSSPTTLKSFKTTWSSSSKRDRDGPSILRSSYHDFSDELSTEDPFGRPLGVQVVASDASSLASSLSSRYHAPYCSAIGLWKKPHDGISPKTKKRSSKMKLEPLTLTLSDLGLDDLASLHPLPPSPALESGESGYFSGIHDRWDVVAEELNGGNHKSEVESPSKWWDDSDSCNESAAHLHSSASPPPAIPMRKSLSTPSICPPARKPIPEALILQSSSESPPRGRSLQVRSRHASFFDWSSVTSHSPSASTSNPSRFLSRTHTQPNRRAYTQSPQEVVYVQPERSTHAHTQPSLDDLSSSSQFIAGGIRYASPPPIADTEFDRASTRTPTPVPVPSSIMILPRSPSRGRVLPRSLSGGRVLPRSQSRGSESLSRGSERVLDSEMPGRCAGEYVRRDADSSFWAHPSTAIVVPSVYRASRSFQSPLNAHPSQSRSNARPPPSRSNPHPPPSQWKKPVPSLSLQMPVDLKVRRRSGSPFPLSLGLDRRGTLPVGYQGKNISDGDGDAGWGEVRMVGMDRGRVRRVRSEMFS</sequence>
<evidence type="ECO:0000313" key="3">
    <source>
        <dbReference type="Proteomes" id="UP000305067"/>
    </source>
</evidence>
<feature type="compositionally biased region" description="Basic and acidic residues" evidence="1">
    <location>
        <begin position="267"/>
        <end position="279"/>
    </location>
</feature>
<name>A0A5C3Q5I7_9AGAR</name>
<feature type="region of interest" description="Disordered" evidence="1">
    <location>
        <begin position="41"/>
        <end position="96"/>
    </location>
</feature>
<gene>
    <name evidence="2" type="ORF">BDV98DRAFT_608378</name>
</gene>
<accession>A0A5C3Q5I7</accession>